<feature type="transmembrane region" description="Helical" evidence="1">
    <location>
        <begin position="180"/>
        <end position="198"/>
    </location>
</feature>
<proteinExistence type="predicted"/>
<sequence>MSGTLSAVRVQGPTRLVLRQSRAVVLPAAVLLGLGVLAAGVMYLVGADDGSPLRTTSRSLTEYTAYTALLLPLLIGALVAGPLVARELESGTYRLAWTQGMSPARWLAAKAGVAAGAAVAASVLLLVVFRLGQGTAEGVHFQWHQAHAYAASGTAGIACALLGVAVGTLTALLVRRTLPAMGVAAVATGAVMLAVGQVRQYLWPAMTVTVRESPELRAGVLPSHWETSSGMVTDSGRRLDWEGCWSRQAAETYSDPNACMTARGAVEHFSDVHPASHFWPLQLVEAGVVLALAAGTVWLAFRVLRRLHG</sequence>
<keyword evidence="1" id="KW-0472">Membrane</keyword>
<feature type="transmembrane region" description="Helical" evidence="1">
    <location>
        <begin position="149"/>
        <end position="173"/>
    </location>
</feature>
<dbReference type="Proteomes" id="UP000638353">
    <property type="component" value="Unassembled WGS sequence"/>
</dbReference>
<dbReference type="AlphaFoldDB" id="A0A918WTQ8"/>
<feature type="transmembrane region" description="Helical" evidence="1">
    <location>
        <begin position="279"/>
        <end position="301"/>
    </location>
</feature>
<dbReference type="RefSeq" id="WP_189822303.1">
    <property type="nucleotide sequence ID" value="NZ_BMVC01000002.1"/>
</dbReference>
<accession>A0A918WTQ8</accession>
<keyword evidence="1" id="KW-0812">Transmembrane</keyword>
<evidence type="ECO:0000313" key="3">
    <source>
        <dbReference type="Proteomes" id="UP000638353"/>
    </source>
</evidence>
<gene>
    <name evidence="2" type="ORF">GCM10010334_10930</name>
</gene>
<evidence type="ECO:0008006" key="4">
    <source>
        <dbReference type="Google" id="ProtNLM"/>
    </source>
</evidence>
<dbReference type="Pfam" id="PF12730">
    <property type="entry name" value="ABC2_membrane_4"/>
    <property type="match status" value="1"/>
</dbReference>
<name>A0A918WTQ8_9ACTN</name>
<feature type="transmembrane region" description="Helical" evidence="1">
    <location>
        <begin position="24"/>
        <end position="45"/>
    </location>
</feature>
<dbReference type="EMBL" id="BMVC01000002">
    <property type="protein sequence ID" value="GHC82588.1"/>
    <property type="molecule type" value="Genomic_DNA"/>
</dbReference>
<evidence type="ECO:0000256" key="1">
    <source>
        <dbReference type="SAM" id="Phobius"/>
    </source>
</evidence>
<keyword evidence="1" id="KW-1133">Transmembrane helix</keyword>
<protein>
    <recommendedName>
        <fullName evidence="4">ABC transporter permease</fullName>
    </recommendedName>
</protein>
<feature type="transmembrane region" description="Helical" evidence="1">
    <location>
        <begin position="65"/>
        <end position="85"/>
    </location>
</feature>
<feature type="transmembrane region" description="Helical" evidence="1">
    <location>
        <begin position="106"/>
        <end position="129"/>
    </location>
</feature>
<evidence type="ECO:0000313" key="2">
    <source>
        <dbReference type="EMBL" id="GHC82588.1"/>
    </source>
</evidence>
<reference evidence="2" key="1">
    <citation type="journal article" date="2014" name="Int. J. Syst. Evol. Microbiol.">
        <title>Complete genome sequence of Corynebacterium casei LMG S-19264T (=DSM 44701T), isolated from a smear-ripened cheese.</title>
        <authorList>
            <consortium name="US DOE Joint Genome Institute (JGI-PGF)"/>
            <person name="Walter F."/>
            <person name="Albersmeier A."/>
            <person name="Kalinowski J."/>
            <person name="Ruckert C."/>
        </authorList>
    </citation>
    <scope>NUCLEOTIDE SEQUENCE</scope>
    <source>
        <strain evidence="2">JCM 4637</strain>
    </source>
</reference>
<reference evidence="2" key="2">
    <citation type="submission" date="2020-09" db="EMBL/GenBank/DDBJ databases">
        <authorList>
            <person name="Sun Q."/>
            <person name="Ohkuma M."/>
        </authorList>
    </citation>
    <scope>NUCLEOTIDE SEQUENCE</scope>
    <source>
        <strain evidence="2">JCM 4637</strain>
    </source>
</reference>
<organism evidence="2 3">
    <name type="scientific">Streptomyces finlayi</name>
    <dbReference type="NCBI Taxonomy" id="67296"/>
    <lineage>
        <taxon>Bacteria</taxon>
        <taxon>Bacillati</taxon>
        <taxon>Actinomycetota</taxon>
        <taxon>Actinomycetes</taxon>
        <taxon>Kitasatosporales</taxon>
        <taxon>Streptomycetaceae</taxon>
        <taxon>Streptomyces</taxon>
    </lineage>
</organism>
<comment type="caution">
    <text evidence="2">The sequence shown here is derived from an EMBL/GenBank/DDBJ whole genome shotgun (WGS) entry which is preliminary data.</text>
</comment>